<evidence type="ECO:0000313" key="3">
    <source>
        <dbReference type="Proteomes" id="UP001149142"/>
    </source>
</evidence>
<feature type="domain" description="Fibronectin type-III" evidence="1">
    <location>
        <begin position="120"/>
        <end position="213"/>
    </location>
</feature>
<dbReference type="PANTHER" id="PTHR36842">
    <property type="entry name" value="PROTEIN TOLB HOMOLOG"/>
    <property type="match status" value="1"/>
</dbReference>
<proteinExistence type="predicted"/>
<evidence type="ECO:0000313" key="2">
    <source>
        <dbReference type="EMBL" id="MDA0175955.1"/>
    </source>
</evidence>
<dbReference type="InterPro" id="IPR013783">
    <property type="entry name" value="Ig-like_fold"/>
</dbReference>
<dbReference type="PROSITE" id="PS50853">
    <property type="entry name" value="FN3"/>
    <property type="match status" value="1"/>
</dbReference>
<reference evidence="2" key="1">
    <citation type="submission" date="2022-11" db="EMBL/GenBank/DDBJ databases">
        <title>Refractory cell wall polysaccharides provide important carbon source for microbial heterotrophs in the hadal ocean.</title>
        <authorList>
            <person name="Zhu X."/>
        </authorList>
    </citation>
    <scope>NUCLEOTIDE SEQUENCE</scope>
    <source>
        <strain evidence="2">MTRN7</strain>
    </source>
</reference>
<protein>
    <submittedName>
        <fullName evidence="2">Carboxypeptidase regulatory-like domain-containing protein</fullName>
    </submittedName>
</protein>
<accession>A0ABT4RW35</accession>
<dbReference type="Gene3D" id="2.120.10.30">
    <property type="entry name" value="TolB, C-terminal domain"/>
    <property type="match status" value="1"/>
</dbReference>
<dbReference type="InterPro" id="IPR013784">
    <property type="entry name" value="Carb-bd-like_fold"/>
</dbReference>
<dbReference type="InterPro" id="IPR036116">
    <property type="entry name" value="FN3_sf"/>
</dbReference>
<dbReference type="InterPro" id="IPR003961">
    <property type="entry name" value="FN3_dom"/>
</dbReference>
<dbReference type="Gene3D" id="2.60.40.1120">
    <property type="entry name" value="Carboxypeptidase-like, regulatory domain"/>
    <property type="match status" value="1"/>
</dbReference>
<gene>
    <name evidence="2" type="ORF">OOZ35_00450</name>
</gene>
<dbReference type="Pfam" id="PF13620">
    <property type="entry name" value="CarboxypepD_reg"/>
    <property type="match status" value="1"/>
</dbReference>
<dbReference type="Gene3D" id="2.60.40.10">
    <property type="entry name" value="Immunoglobulins"/>
    <property type="match status" value="1"/>
</dbReference>
<dbReference type="PROSITE" id="PS51257">
    <property type="entry name" value="PROKAR_LIPOPROTEIN"/>
    <property type="match status" value="1"/>
</dbReference>
<evidence type="ECO:0000259" key="1">
    <source>
        <dbReference type="PROSITE" id="PS50853"/>
    </source>
</evidence>
<keyword evidence="3" id="KW-1185">Reference proteome</keyword>
<dbReference type="SUPFAM" id="SSF49452">
    <property type="entry name" value="Starch-binding domain-like"/>
    <property type="match status" value="1"/>
</dbReference>
<dbReference type="RefSeq" id="WP_270004852.1">
    <property type="nucleotide sequence ID" value="NZ_CAXQEU010000010.1"/>
</dbReference>
<comment type="caution">
    <text evidence="2">The sequence shown here is derived from an EMBL/GenBank/DDBJ whole genome shotgun (WGS) entry which is preliminary data.</text>
</comment>
<name>A0ABT4RW35_9FLAO</name>
<dbReference type="InterPro" id="IPR011042">
    <property type="entry name" value="6-blade_b-propeller_TolB-like"/>
</dbReference>
<dbReference type="Proteomes" id="UP001149142">
    <property type="component" value="Unassembled WGS sequence"/>
</dbReference>
<dbReference type="SUPFAM" id="SSF49265">
    <property type="entry name" value="Fibronectin type III"/>
    <property type="match status" value="1"/>
</dbReference>
<dbReference type="CDD" id="cd00063">
    <property type="entry name" value="FN3"/>
    <property type="match status" value="1"/>
</dbReference>
<sequence>MKKTINILSLLCVIIFVSGCSEDKIELTGRGILVGKVVSQGDNTPLENARVSTSPNTSIVFTDENGNYQISDIEVGTYSVQAQKEGYLTKFESATINDDATTNIVFELDVETANNDAPNAPTLVTPSNNTIDTDLIVELTWEGSDPEEDQLTYSVQLLNDQNSDVLQYSDLTDTTLTVSGLMYNTKYFWQVTATDGINNPVASTVFNFTTLEFPEHRVFFTRKINGNNVIFSSDESGNTLQLTSANTNSWRPRRASSVDKLAFLSNNGGQTHLFTMDLDGSNISQVTNAVAVNGFNLEEIDFEWKDNDTKLLFPNFDKLYEIEVSGTGLTQLYQTINGHFITEVDWNPATNKIALKTNDNSGYQVEIFTINLSGVVQDIVLQGVNGAAGGLDFSYDGTKLLYTYDLSANQNVNYRQFNSNMFIYDLTTTTATNISLTKPAGTNDLDPQFSPNEAQLIFVNTSNDGVSQRNIMTIDISDLSIRELFLEDGKMPDWK</sequence>
<dbReference type="EMBL" id="JAPFGC010000002">
    <property type="protein sequence ID" value="MDA0175955.1"/>
    <property type="molecule type" value="Genomic_DNA"/>
</dbReference>
<organism evidence="2 3">
    <name type="scientific">Mesoflavibacter profundi</name>
    <dbReference type="NCBI Taxonomy" id="2708110"/>
    <lineage>
        <taxon>Bacteria</taxon>
        <taxon>Pseudomonadati</taxon>
        <taxon>Bacteroidota</taxon>
        <taxon>Flavobacteriia</taxon>
        <taxon>Flavobacteriales</taxon>
        <taxon>Flavobacteriaceae</taxon>
        <taxon>Mesoflavibacter</taxon>
    </lineage>
</organism>
<dbReference type="SUPFAM" id="SSF69304">
    <property type="entry name" value="Tricorn protease N-terminal domain"/>
    <property type="match status" value="1"/>
</dbReference>